<feature type="compositionally biased region" description="Polar residues" evidence="2">
    <location>
        <begin position="269"/>
        <end position="283"/>
    </location>
</feature>
<dbReference type="PANTHER" id="PTHR37960:SF1">
    <property type="entry name" value="BZIP DOMAIN-CONTAINING PROTEIN"/>
    <property type="match status" value="1"/>
</dbReference>
<keyword evidence="3" id="KW-1185">Reference proteome</keyword>
<reference evidence="4" key="1">
    <citation type="submission" date="2024-02" db="UniProtKB">
        <authorList>
            <consortium name="WormBaseParasite"/>
        </authorList>
    </citation>
    <scope>IDENTIFICATION</scope>
</reference>
<evidence type="ECO:0000256" key="2">
    <source>
        <dbReference type="SAM" id="MobiDB-lite"/>
    </source>
</evidence>
<evidence type="ECO:0000313" key="4">
    <source>
        <dbReference type="WBParaSite" id="MBELARI_LOCUS17727"/>
    </source>
</evidence>
<organism evidence="3 4">
    <name type="scientific">Mesorhabditis belari</name>
    <dbReference type="NCBI Taxonomy" id="2138241"/>
    <lineage>
        <taxon>Eukaryota</taxon>
        <taxon>Metazoa</taxon>
        <taxon>Ecdysozoa</taxon>
        <taxon>Nematoda</taxon>
        <taxon>Chromadorea</taxon>
        <taxon>Rhabditida</taxon>
        <taxon>Rhabditina</taxon>
        <taxon>Rhabditomorpha</taxon>
        <taxon>Rhabditoidea</taxon>
        <taxon>Rhabditidae</taxon>
        <taxon>Mesorhabditinae</taxon>
        <taxon>Mesorhabditis</taxon>
    </lineage>
</organism>
<feature type="compositionally biased region" description="Polar residues" evidence="2">
    <location>
        <begin position="425"/>
        <end position="437"/>
    </location>
</feature>
<evidence type="ECO:0000313" key="3">
    <source>
        <dbReference type="Proteomes" id="UP000887575"/>
    </source>
</evidence>
<feature type="compositionally biased region" description="Polar residues" evidence="2">
    <location>
        <begin position="86"/>
        <end position="100"/>
    </location>
</feature>
<feature type="compositionally biased region" description="Polar residues" evidence="2">
    <location>
        <begin position="388"/>
        <end position="401"/>
    </location>
</feature>
<keyword evidence="1" id="KW-0175">Coiled coil</keyword>
<feature type="region of interest" description="Disordered" evidence="2">
    <location>
        <begin position="1"/>
        <end position="144"/>
    </location>
</feature>
<dbReference type="AlphaFoldDB" id="A0AAF3EU78"/>
<dbReference type="PANTHER" id="PTHR37960">
    <property type="entry name" value="PROTEIN CBG06493-RELATED"/>
    <property type="match status" value="1"/>
</dbReference>
<feature type="coiled-coil region" evidence="1">
    <location>
        <begin position="180"/>
        <end position="221"/>
    </location>
</feature>
<dbReference type="WBParaSite" id="MBELARI_LOCUS17727">
    <property type="protein sequence ID" value="MBELARI_LOCUS17727"/>
    <property type="gene ID" value="MBELARI_LOCUS17727"/>
</dbReference>
<feature type="region of interest" description="Disordered" evidence="2">
    <location>
        <begin position="383"/>
        <end position="437"/>
    </location>
</feature>
<feature type="compositionally biased region" description="Basic and acidic residues" evidence="2">
    <location>
        <begin position="14"/>
        <end position="34"/>
    </location>
</feature>
<accession>A0AAF3EU78</accession>
<name>A0AAF3EU78_9BILA</name>
<dbReference type="Proteomes" id="UP000887575">
    <property type="component" value="Unassembled WGS sequence"/>
</dbReference>
<feature type="compositionally biased region" description="Polar residues" evidence="2">
    <location>
        <begin position="124"/>
        <end position="135"/>
    </location>
</feature>
<feature type="region of interest" description="Disordered" evidence="2">
    <location>
        <begin position="268"/>
        <end position="287"/>
    </location>
</feature>
<protein>
    <submittedName>
        <fullName evidence="4">Uncharacterized protein</fullName>
    </submittedName>
</protein>
<sequence>MAFFGRIFRPKNHRKEDKENENQMEPRDAYERKSMRSSISQRNRKDKHVQYENDLMSATAAYHVPTQPKNYRGPRSLPGGSKYQDDYNNALNRSFESNFYDSDRRSRRPPKDLSYHKYGRARSNYETSEYGSQDPSPVGESSRMRAPYATALDDDSDEEYTKKEKIITLDHSLKMAMSENKRLKEALYKKNKDCENYKDQLKKQERMQQLLEEKLEFQQKTIEKLGKYKRHYLAQQENSQQQYFPNHFGFGMPHSGRHSLVPNPMFHSYSHQSQHTPSTSAMDSFNGAGEALTSDVSIVSPQDNPLLIPFGALTMNQTGPLSSATQNFQHNSANSPTKVTPADVTLGQNIVDDEDEEKDDVKVFRQNAYFGNTEENELNLEVTRADSGRSNTPIPDEQSLTLREEMYSAHSTLTRSNDESDTAERSSSMKKSLSTDL</sequence>
<feature type="compositionally biased region" description="Basic and acidic residues" evidence="2">
    <location>
        <begin position="101"/>
        <end position="115"/>
    </location>
</feature>
<evidence type="ECO:0000256" key="1">
    <source>
        <dbReference type="SAM" id="Coils"/>
    </source>
</evidence>
<proteinExistence type="predicted"/>